<dbReference type="AlphaFoldDB" id="A0A5M9JHE4"/>
<dbReference type="EMBL" id="VICG01000010">
    <property type="protein sequence ID" value="KAA8568080.1"/>
    <property type="molecule type" value="Genomic_DNA"/>
</dbReference>
<keyword evidence="2" id="KW-1185">Reference proteome</keyword>
<reference evidence="1 2" key="1">
    <citation type="submission" date="2019-06" db="EMBL/GenBank/DDBJ databases">
        <title>Genome Sequence of the Brown Rot Fungal Pathogen Monilinia fructicola.</title>
        <authorList>
            <person name="De Miccolis Angelini R.M."/>
            <person name="Landi L."/>
            <person name="Abate D."/>
            <person name="Pollastro S."/>
            <person name="Romanazzi G."/>
            <person name="Faretra F."/>
        </authorList>
    </citation>
    <scope>NUCLEOTIDE SEQUENCE [LARGE SCALE GENOMIC DNA]</scope>
    <source>
        <strain evidence="1 2">Mfrc123</strain>
    </source>
</reference>
<accession>A0A5M9JHE4</accession>
<comment type="caution">
    <text evidence="1">The sequence shown here is derived from an EMBL/GenBank/DDBJ whole genome shotgun (WGS) entry which is preliminary data.</text>
</comment>
<name>A0A5M9JHE4_MONFR</name>
<sequence length="185" mass="20518">MSSQTDRIWKSHQPTCPCTGHAQDSADSETSTTGSTNSFLSDSCTKFFPLCHGAQSDIARRHRAPTIKDRCWDHTCPFPSAACSCVPGLKAGQWPGTLPSGLNFASSGDDDNDGLKCILPAYFKVMVDAIFPVQFDIHRFSSCFGEAKQIRSRNNLLYIFKALSTFSLWELVDIDIIFDLKLSWP</sequence>
<proteinExistence type="predicted"/>
<dbReference type="Proteomes" id="UP000322873">
    <property type="component" value="Unassembled WGS sequence"/>
</dbReference>
<protein>
    <submittedName>
        <fullName evidence="1">Uncharacterized protein</fullName>
    </submittedName>
</protein>
<evidence type="ECO:0000313" key="1">
    <source>
        <dbReference type="EMBL" id="KAA8568080.1"/>
    </source>
</evidence>
<evidence type="ECO:0000313" key="2">
    <source>
        <dbReference type="Proteomes" id="UP000322873"/>
    </source>
</evidence>
<organism evidence="1 2">
    <name type="scientific">Monilinia fructicola</name>
    <name type="common">Brown rot fungus</name>
    <name type="synonym">Ciboria fructicola</name>
    <dbReference type="NCBI Taxonomy" id="38448"/>
    <lineage>
        <taxon>Eukaryota</taxon>
        <taxon>Fungi</taxon>
        <taxon>Dikarya</taxon>
        <taxon>Ascomycota</taxon>
        <taxon>Pezizomycotina</taxon>
        <taxon>Leotiomycetes</taxon>
        <taxon>Helotiales</taxon>
        <taxon>Sclerotiniaceae</taxon>
        <taxon>Monilinia</taxon>
    </lineage>
</organism>
<gene>
    <name evidence="1" type="ORF">EYC84_008491</name>
</gene>